<evidence type="ECO:0000313" key="6">
    <source>
        <dbReference type="Proteomes" id="UP000512167"/>
    </source>
</evidence>
<dbReference type="InterPro" id="IPR011604">
    <property type="entry name" value="PDDEXK-like_dom_sf"/>
</dbReference>
<dbReference type="SUPFAM" id="SSF52980">
    <property type="entry name" value="Restriction endonuclease-like"/>
    <property type="match status" value="1"/>
</dbReference>
<dbReference type="RefSeq" id="WP_312032259.1">
    <property type="nucleotide sequence ID" value="NZ_CP051151.1"/>
</dbReference>
<proteinExistence type="predicted"/>
<dbReference type="GO" id="GO:0006281">
    <property type="term" value="P:DNA repair"/>
    <property type="evidence" value="ECO:0007669"/>
    <property type="project" value="UniProtKB-KW"/>
</dbReference>
<evidence type="ECO:0000256" key="2">
    <source>
        <dbReference type="ARBA" id="ARBA00022806"/>
    </source>
</evidence>
<dbReference type="Proteomes" id="UP000512167">
    <property type="component" value="Chromosome"/>
</dbReference>
<evidence type="ECO:0000256" key="3">
    <source>
        <dbReference type="ARBA" id="ARBA00023204"/>
    </source>
</evidence>
<dbReference type="InterPro" id="IPR038726">
    <property type="entry name" value="PDDEXK_AddAB-type"/>
</dbReference>
<evidence type="ECO:0000313" key="5">
    <source>
        <dbReference type="EMBL" id="QLY39777.1"/>
    </source>
</evidence>
<keyword evidence="2" id="KW-0378">Hydrolase</keyword>
<keyword evidence="2" id="KW-0067">ATP-binding</keyword>
<sequence length="753" mass="90059">MKQRLVFSENYAKINHLLNLAQTKDFQTYKYKNGLMPLTQVKNNYPFFIYEHYQISPDLSKRLIPYFDYIKMDENYHNHKLILLQKIKKSLLEHKVLIQENLNQYDKILVLDKAFVPKGIRVDEEINFIKAIDTDIEVFQSKDVNEQVYACFEKVISLIEMQVPLSQIKIVNTNSEDDYHLQRLFNDANVPLSIRKPVSIQQYPLYKDIKMSLINHGLEETKNLLLDLRFQHNDLVNACIHHFNLYLDSDIQKHLDVFIHQLDQVKINPKRLKNAVEIIEVDQITDLNHHYLMMNYMDEVFPRKDIDNDYLSNKEKEIINYPRSEDINQYRIHAYEHLFNGLKNLYLFYPKVTIDETRLANLKLSRRYKEIKYKYLVKEESYLPTDDLLRYASHKDLKDNYMIEKEDYPILKNHYQSLYRPFNKQFTGIYPEDLQALLKKKYTITGTKIETYKLCPFQYLLKYLLDFEEFEDNHYLYFGNKIHQSLENLVKNSSYDYVSMINDSTDFPEDIQYKKNLYQEILIENIDKISKVVLDFIEHSAYKKILTEYKFSEKIKEEDQFLINGIIDKVMIDEETGHYIIVDYKYSQKSFSMKEMEKGQKLQLPFYLYVFNKNHDLKASGIFYRQSGVKKEKADQEADYRMNGVFLNDANQMRRLDPQEKHIKSLKFTNQGLWNYGSNISESDFDKMMDLMENMIYQTSALIEKGHFPIEPNIGDMDQKEAKSCRYCSFAHLCYSKNQIIEEPTDDLYQTSE</sequence>
<dbReference type="Gene3D" id="3.90.320.10">
    <property type="match status" value="1"/>
</dbReference>
<reference evidence="5 6" key="1">
    <citation type="submission" date="2020-04" db="EMBL/GenBank/DDBJ databases">
        <authorList>
            <person name="Zheng R.K."/>
            <person name="Sun C.M."/>
        </authorList>
    </citation>
    <scope>NUCLEOTIDE SEQUENCE [LARGE SCALE GENOMIC DNA]</scope>
    <source>
        <strain evidence="6">zrk29</strain>
    </source>
</reference>
<keyword evidence="3" id="KW-0234">DNA repair</keyword>
<accession>A0A7L6N3G2</accession>
<dbReference type="AlphaFoldDB" id="A0A7L6N3G2"/>
<name>A0A7L6N3G2_9MOLU</name>
<dbReference type="InterPro" id="IPR011335">
    <property type="entry name" value="Restrct_endonuc-II-like"/>
</dbReference>
<evidence type="ECO:0000256" key="1">
    <source>
        <dbReference type="ARBA" id="ARBA00022763"/>
    </source>
</evidence>
<evidence type="ECO:0000259" key="4">
    <source>
        <dbReference type="Pfam" id="PF12705"/>
    </source>
</evidence>
<organism evidence="5 6">
    <name type="scientific">Hujiaoplasma nucleasis</name>
    <dbReference type="NCBI Taxonomy" id="2725268"/>
    <lineage>
        <taxon>Bacteria</taxon>
        <taxon>Bacillati</taxon>
        <taxon>Mycoplasmatota</taxon>
        <taxon>Mollicutes</taxon>
        <taxon>Candidatus Izemoplasmatales</taxon>
        <taxon>Hujiaoplasmataceae</taxon>
        <taxon>Hujiaoplasma</taxon>
    </lineage>
</organism>
<dbReference type="Pfam" id="PF12705">
    <property type="entry name" value="PDDEXK_1"/>
    <property type="match status" value="1"/>
</dbReference>
<keyword evidence="1" id="KW-0227">DNA damage</keyword>
<keyword evidence="2" id="KW-0547">Nucleotide-binding</keyword>
<keyword evidence="6" id="KW-1185">Reference proteome</keyword>
<feature type="domain" description="PD-(D/E)XK endonuclease-like" evidence="4">
    <location>
        <begin position="447"/>
        <end position="734"/>
    </location>
</feature>
<keyword evidence="2" id="KW-0347">Helicase</keyword>
<gene>
    <name evidence="5" type="ORF">HF295_02425</name>
</gene>
<protein>
    <submittedName>
        <fullName evidence="5">PD-(D/E)XK nuclease family protein</fullName>
    </submittedName>
</protein>
<dbReference type="KEGG" id="tbk:HF295_02425"/>
<dbReference type="EMBL" id="CP051151">
    <property type="protein sequence ID" value="QLY39777.1"/>
    <property type="molecule type" value="Genomic_DNA"/>
</dbReference>
<dbReference type="GO" id="GO:0004386">
    <property type="term" value="F:helicase activity"/>
    <property type="evidence" value="ECO:0007669"/>
    <property type="project" value="UniProtKB-KW"/>
</dbReference>